<feature type="region of interest" description="Disordered" evidence="5">
    <location>
        <begin position="731"/>
        <end position="757"/>
    </location>
</feature>
<evidence type="ECO:0000256" key="6">
    <source>
        <dbReference type="SAM" id="Phobius"/>
    </source>
</evidence>
<dbReference type="InterPro" id="IPR003661">
    <property type="entry name" value="HisK_dim/P_dom"/>
</dbReference>
<dbReference type="InterPro" id="IPR011006">
    <property type="entry name" value="CheY-like_superfamily"/>
</dbReference>
<evidence type="ECO:0000259" key="7">
    <source>
        <dbReference type="PROSITE" id="PS50109"/>
    </source>
</evidence>
<keyword evidence="6" id="KW-0812">Transmembrane</keyword>
<dbReference type="AlphaFoldDB" id="A0AAX3DVX2"/>
<accession>A0AAX3DVX2</accession>
<dbReference type="Pfam" id="PF00512">
    <property type="entry name" value="HisKA"/>
    <property type="match status" value="1"/>
</dbReference>
<dbReference type="SUPFAM" id="SSF52172">
    <property type="entry name" value="CheY-like"/>
    <property type="match status" value="1"/>
</dbReference>
<dbReference type="InterPro" id="IPR013656">
    <property type="entry name" value="PAS_4"/>
</dbReference>
<dbReference type="InterPro" id="IPR036890">
    <property type="entry name" value="HATPase_C_sf"/>
</dbReference>
<gene>
    <name evidence="10" type="ORF">KQX62_19470</name>
</gene>
<dbReference type="PRINTS" id="PR00344">
    <property type="entry name" value="BCTRLSENSOR"/>
</dbReference>
<feature type="domain" description="Histidine kinase" evidence="7">
    <location>
        <begin position="505"/>
        <end position="728"/>
    </location>
</feature>
<dbReference type="PANTHER" id="PTHR43065:SF42">
    <property type="entry name" value="TWO-COMPONENT SENSOR PPRA"/>
    <property type="match status" value="1"/>
</dbReference>
<evidence type="ECO:0000256" key="1">
    <source>
        <dbReference type="ARBA" id="ARBA00000085"/>
    </source>
</evidence>
<keyword evidence="6" id="KW-0472">Membrane</keyword>
<dbReference type="EC" id="2.7.13.3" evidence="2"/>
<dbReference type="InterPro" id="IPR004358">
    <property type="entry name" value="Sig_transdc_His_kin-like_C"/>
</dbReference>
<dbReference type="PANTHER" id="PTHR43065">
    <property type="entry name" value="SENSOR HISTIDINE KINASE"/>
    <property type="match status" value="1"/>
</dbReference>
<dbReference type="InterPro" id="IPR035965">
    <property type="entry name" value="PAS-like_dom_sf"/>
</dbReference>
<dbReference type="NCBIfam" id="TIGR00229">
    <property type="entry name" value="sensory_box"/>
    <property type="match status" value="1"/>
</dbReference>
<dbReference type="SMART" id="SM00091">
    <property type="entry name" value="PAS"/>
    <property type="match status" value="3"/>
</dbReference>
<sequence length="882" mass="95107">MVLRFRPRFRQLEPRRRVPGGQGTGSVTMTINDQQASPEPRPASPEPARRGGSIALVLLLAGAIVAAAVAFMTLGRAGAQPYILGLLALLAMVGLFMLFAFAAGIIGFADRSAEDPILRAIPENAFDGIAVTDAGGHVVYANSTYLALTGAATMQDVRPVERVFIGNPDVSEAVFRLLKAAREGRRLQEEVRVAGADGTQGRWMRLRVRPLGTSKREARQTVWSIADITRDRERQEDVFQTLQHAIEYLDHAPCGFFSVNPAGNLVYVNATLANWLDHDLAEIGSGGLKLSDVVSGDGAALLTSIVPEPGEVKTEVFDIDLKKRGGQTVPVRLYHKLAFGADGTPGPSRTLVISRARDDRLDPQRAAEIRFMRFFDQTPMAIATVDKTGAVVRANARLAKLAQSLDPAGASASKSILAAASARDRAVLAGAIEQAAKGQADIAPVEVMLDSAKERWGQFFVTAVSDETDNEAAIVHMLETTERRALENQVNQAQKMDTIGQLAGGIAHDFNNVLSAIMMANDFLLNAHKPTDPSFQDIMQIKQNATRAATLVRQLLAFSRKQTLRPQVLDLGEALTDIDRLLKRLIGEKISLEMQHGRDLWRTKADVSQFEQVIVNLAVNARDAMPDGGKLTIRTANVSASTASQLGHNGMPAADYVCVEVSDTGTGIPPEILDKIFEPFFSTKEVGKGTGLGLSTVYGIIKQTGGFVYVDSEIGKGTTFRIYLPRHEQVAEPQVETPAASGTAPEPAPAAPKPRADLTGQGTILLVEDEEGLRSLNARGLRSRGYEVIEASNGVEALEEFDAHGGEVDLVVSDVVMPEMDGPTLLKAMRARNPDLKIIFVSGYAEDAFEKSLPENEQFAFLAKPFALSALVAKVKETMAPN</sequence>
<dbReference type="SMART" id="SM00387">
    <property type="entry name" value="HATPase_c"/>
    <property type="match status" value="1"/>
</dbReference>
<evidence type="ECO:0000256" key="2">
    <source>
        <dbReference type="ARBA" id="ARBA00012438"/>
    </source>
</evidence>
<reference evidence="10" key="1">
    <citation type="journal article" date="2022" name="Biol. Control">
        <title>In silico genomic analysis of Rhodopseudomonas palustris strains revealed potential biocontrol agents and crop yield enhancers.</title>
        <authorList>
            <person name="Surachat K."/>
            <person name="Kantachote D."/>
            <person name="Deachamag P."/>
            <person name="Wonglapsuwan M."/>
        </authorList>
    </citation>
    <scope>NUCLEOTIDE SEQUENCE</scope>
    <source>
        <strain evidence="10">TLS06</strain>
    </source>
</reference>
<evidence type="ECO:0000259" key="9">
    <source>
        <dbReference type="PROSITE" id="PS50112"/>
    </source>
</evidence>
<dbReference type="InterPro" id="IPR005467">
    <property type="entry name" value="His_kinase_dom"/>
</dbReference>
<dbReference type="InterPro" id="IPR036097">
    <property type="entry name" value="HisK_dim/P_sf"/>
</dbReference>
<dbReference type="SMART" id="SM00388">
    <property type="entry name" value="HisKA"/>
    <property type="match status" value="1"/>
</dbReference>
<dbReference type="GO" id="GO:0000155">
    <property type="term" value="F:phosphorelay sensor kinase activity"/>
    <property type="evidence" value="ECO:0007669"/>
    <property type="project" value="InterPro"/>
</dbReference>
<feature type="domain" description="Response regulatory" evidence="8">
    <location>
        <begin position="763"/>
        <end position="879"/>
    </location>
</feature>
<dbReference type="CDD" id="cd00082">
    <property type="entry name" value="HisKA"/>
    <property type="match status" value="1"/>
</dbReference>
<evidence type="ECO:0000256" key="4">
    <source>
        <dbReference type="PROSITE-ProRule" id="PRU00169"/>
    </source>
</evidence>
<comment type="catalytic activity">
    <reaction evidence="1">
        <text>ATP + protein L-histidine = ADP + protein N-phospho-L-histidine.</text>
        <dbReference type="EC" id="2.7.13.3"/>
    </reaction>
</comment>
<dbReference type="Pfam" id="PF02518">
    <property type="entry name" value="HATPase_c"/>
    <property type="match status" value="1"/>
</dbReference>
<dbReference type="Gene3D" id="1.10.287.130">
    <property type="match status" value="1"/>
</dbReference>
<proteinExistence type="predicted"/>
<dbReference type="Gene3D" id="3.30.565.10">
    <property type="entry name" value="Histidine kinase-like ATPase, C-terminal domain"/>
    <property type="match status" value="1"/>
</dbReference>
<name>A0AAX3DVX2_RHOPL</name>
<dbReference type="Proteomes" id="UP001163166">
    <property type="component" value="Chromosome"/>
</dbReference>
<dbReference type="Gene3D" id="3.30.450.20">
    <property type="entry name" value="PAS domain"/>
    <property type="match status" value="2"/>
</dbReference>
<dbReference type="SUPFAM" id="SSF55785">
    <property type="entry name" value="PYP-like sensor domain (PAS domain)"/>
    <property type="match status" value="3"/>
</dbReference>
<dbReference type="InterPro" id="IPR003594">
    <property type="entry name" value="HATPase_dom"/>
</dbReference>
<dbReference type="Gene3D" id="3.40.50.2300">
    <property type="match status" value="1"/>
</dbReference>
<keyword evidence="6" id="KW-1133">Transmembrane helix</keyword>
<feature type="domain" description="PAS" evidence="9">
    <location>
        <begin position="114"/>
        <end position="150"/>
    </location>
</feature>
<evidence type="ECO:0000313" key="11">
    <source>
        <dbReference type="Proteomes" id="UP001163166"/>
    </source>
</evidence>
<protein>
    <recommendedName>
        <fullName evidence="2">histidine kinase</fullName>
        <ecNumber evidence="2">2.7.13.3</ecNumber>
    </recommendedName>
</protein>
<feature type="transmembrane region" description="Helical" evidence="6">
    <location>
        <begin position="54"/>
        <end position="74"/>
    </location>
</feature>
<dbReference type="EMBL" id="CP076676">
    <property type="protein sequence ID" value="UYO38879.1"/>
    <property type="molecule type" value="Genomic_DNA"/>
</dbReference>
<feature type="compositionally biased region" description="Polar residues" evidence="5">
    <location>
        <begin position="25"/>
        <end position="35"/>
    </location>
</feature>
<feature type="transmembrane region" description="Helical" evidence="6">
    <location>
        <begin position="86"/>
        <end position="109"/>
    </location>
</feature>
<feature type="region of interest" description="Disordered" evidence="5">
    <location>
        <begin position="14"/>
        <end position="48"/>
    </location>
</feature>
<evidence type="ECO:0000259" key="8">
    <source>
        <dbReference type="PROSITE" id="PS50110"/>
    </source>
</evidence>
<dbReference type="InterPro" id="IPR000014">
    <property type="entry name" value="PAS"/>
</dbReference>
<dbReference type="PROSITE" id="PS50112">
    <property type="entry name" value="PAS"/>
    <property type="match status" value="1"/>
</dbReference>
<keyword evidence="3 4" id="KW-0597">Phosphoprotein</keyword>
<evidence type="ECO:0000256" key="3">
    <source>
        <dbReference type="ARBA" id="ARBA00022553"/>
    </source>
</evidence>
<dbReference type="PROSITE" id="PS50110">
    <property type="entry name" value="RESPONSE_REGULATORY"/>
    <property type="match status" value="1"/>
</dbReference>
<evidence type="ECO:0000313" key="10">
    <source>
        <dbReference type="EMBL" id="UYO38879.1"/>
    </source>
</evidence>
<dbReference type="Pfam" id="PF00072">
    <property type="entry name" value="Response_reg"/>
    <property type="match status" value="1"/>
</dbReference>
<dbReference type="NCBIfam" id="NF046020">
    <property type="entry name" value="HisKinCckABruc"/>
    <property type="match status" value="1"/>
</dbReference>
<dbReference type="Pfam" id="PF08448">
    <property type="entry name" value="PAS_4"/>
    <property type="match status" value="2"/>
</dbReference>
<dbReference type="SMART" id="SM00448">
    <property type="entry name" value="REC"/>
    <property type="match status" value="1"/>
</dbReference>
<dbReference type="PROSITE" id="PS50109">
    <property type="entry name" value="HIS_KIN"/>
    <property type="match status" value="1"/>
</dbReference>
<dbReference type="SUPFAM" id="SSF55874">
    <property type="entry name" value="ATPase domain of HSP90 chaperone/DNA topoisomerase II/histidine kinase"/>
    <property type="match status" value="1"/>
</dbReference>
<feature type="modified residue" description="4-aspartylphosphate" evidence="4">
    <location>
        <position position="814"/>
    </location>
</feature>
<dbReference type="FunFam" id="1.10.287.130:FF:000037">
    <property type="entry name" value="Hybrid sensor histidine kinase/response regulator"/>
    <property type="match status" value="1"/>
</dbReference>
<dbReference type="SUPFAM" id="SSF47384">
    <property type="entry name" value="Homodimeric domain of signal transducing histidine kinase"/>
    <property type="match status" value="1"/>
</dbReference>
<organism evidence="10 11">
    <name type="scientific">Rhodopseudomonas palustris</name>
    <dbReference type="NCBI Taxonomy" id="1076"/>
    <lineage>
        <taxon>Bacteria</taxon>
        <taxon>Pseudomonadati</taxon>
        <taxon>Pseudomonadota</taxon>
        <taxon>Alphaproteobacteria</taxon>
        <taxon>Hyphomicrobiales</taxon>
        <taxon>Nitrobacteraceae</taxon>
        <taxon>Rhodopseudomonas</taxon>
    </lineage>
</organism>
<evidence type="ECO:0000256" key="5">
    <source>
        <dbReference type="SAM" id="MobiDB-lite"/>
    </source>
</evidence>
<dbReference type="CDD" id="cd00130">
    <property type="entry name" value="PAS"/>
    <property type="match status" value="1"/>
</dbReference>
<dbReference type="InterPro" id="IPR001789">
    <property type="entry name" value="Sig_transdc_resp-reg_receiver"/>
</dbReference>